<comment type="subcellular location">
    <subcellularLocation>
        <location evidence="1">Nucleus</location>
    </subcellularLocation>
</comment>
<dbReference type="PROSITE" id="PS50888">
    <property type="entry name" value="BHLH"/>
    <property type="match status" value="1"/>
</dbReference>
<dbReference type="EMBL" id="JXTB01000053">
    <property type="protein sequence ID" value="PON69967.1"/>
    <property type="molecule type" value="Genomic_DNA"/>
</dbReference>
<evidence type="ECO:0000256" key="4">
    <source>
        <dbReference type="ARBA" id="ARBA00023163"/>
    </source>
</evidence>
<dbReference type="Proteomes" id="UP000237105">
    <property type="component" value="Unassembled WGS sequence"/>
</dbReference>
<dbReference type="GO" id="GO:0090575">
    <property type="term" value="C:RNA polymerase II transcription regulator complex"/>
    <property type="evidence" value="ECO:0007669"/>
    <property type="project" value="TreeGrafter"/>
</dbReference>
<dbReference type="PANTHER" id="PTHR13935:SF106">
    <property type="entry name" value="ACHAETE-SCUTE COMPLEX PROTEIN T5-RELATED"/>
    <property type="match status" value="1"/>
</dbReference>
<protein>
    <submittedName>
        <fullName evidence="7">Achaete-scute transcription factor-related</fullName>
    </submittedName>
</protein>
<reference evidence="8" key="1">
    <citation type="submission" date="2016-06" db="EMBL/GenBank/DDBJ databases">
        <title>Parallel loss of symbiosis genes in relatives of nitrogen-fixing non-legume Parasponia.</title>
        <authorList>
            <person name="Van Velzen R."/>
            <person name="Holmer R."/>
            <person name="Bu F."/>
            <person name="Rutten L."/>
            <person name="Van Zeijl A."/>
            <person name="Liu W."/>
            <person name="Santuari L."/>
            <person name="Cao Q."/>
            <person name="Sharma T."/>
            <person name="Shen D."/>
            <person name="Roswanjaya Y."/>
            <person name="Wardhani T."/>
            <person name="Kalhor M.S."/>
            <person name="Jansen J."/>
            <person name="Van den Hoogen J."/>
            <person name="Gungor B."/>
            <person name="Hartog M."/>
            <person name="Hontelez J."/>
            <person name="Verver J."/>
            <person name="Yang W.-C."/>
            <person name="Schijlen E."/>
            <person name="Repin R."/>
            <person name="Schilthuizen M."/>
            <person name="Schranz E."/>
            <person name="Heidstra R."/>
            <person name="Miyata K."/>
            <person name="Fedorova E."/>
            <person name="Kohlen W."/>
            <person name="Bisseling T."/>
            <person name="Smit S."/>
            <person name="Geurts R."/>
        </authorList>
    </citation>
    <scope>NUCLEOTIDE SEQUENCE [LARGE SCALE GENOMIC DNA]</scope>
    <source>
        <strain evidence="8">cv. WU1-14</strain>
    </source>
</reference>
<evidence type="ECO:0000313" key="8">
    <source>
        <dbReference type="Proteomes" id="UP000237105"/>
    </source>
</evidence>
<feature type="domain" description="BHLH" evidence="6">
    <location>
        <begin position="71"/>
        <end position="123"/>
    </location>
</feature>
<sequence>MFPFQQSDDLVPQISFNPHQEDITQQDLVALEQNYDYLPMNMGGGQPNNTIISTTPNHNIDQPSTTRDNNERKIMRRENERQRRQQMTFLTSSLRSLLPLEIIKGKRSVCDHMHEAVNYINHMKTKIEALTVMRDELKTRSDYSSAQTTDRESGSSDTDYLNSVIVRPCWGGIEIVISVHFSLSRVLEVLNKEGLNIAGCSSTKVNGRLIHTIQCEVRSLCINSQF</sequence>
<dbReference type="GO" id="GO:0046983">
    <property type="term" value="F:protein dimerization activity"/>
    <property type="evidence" value="ECO:0007669"/>
    <property type="project" value="InterPro"/>
</dbReference>
<keyword evidence="5" id="KW-0539">Nucleus</keyword>
<dbReference type="InterPro" id="IPR011598">
    <property type="entry name" value="bHLH_dom"/>
</dbReference>
<dbReference type="GO" id="GO:0000981">
    <property type="term" value="F:DNA-binding transcription factor activity, RNA polymerase II-specific"/>
    <property type="evidence" value="ECO:0007669"/>
    <property type="project" value="TreeGrafter"/>
</dbReference>
<evidence type="ECO:0000313" key="7">
    <source>
        <dbReference type="EMBL" id="PON69967.1"/>
    </source>
</evidence>
<dbReference type="InterPro" id="IPR015660">
    <property type="entry name" value="MASH1/Ascl1a-like"/>
</dbReference>
<proteinExistence type="predicted"/>
<dbReference type="OrthoDB" id="1935281at2759"/>
<accession>A0A2P5D9K6</accession>
<comment type="caution">
    <text evidence="7">The sequence shown here is derived from an EMBL/GenBank/DDBJ whole genome shotgun (WGS) entry which is preliminary data.</text>
</comment>
<name>A0A2P5D9K6_PARAD</name>
<dbReference type="AlphaFoldDB" id="A0A2P5D9K6"/>
<dbReference type="InterPro" id="IPR036638">
    <property type="entry name" value="HLH_DNA-bd_sf"/>
</dbReference>
<keyword evidence="3" id="KW-0238">DNA-binding</keyword>
<gene>
    <name evidence="7" type="ORF">PanWU01x14_084310</name>
</gene>
<organism evidence="7 8">
    <name type="scientific">Parasponia andersonii</name>
    <name type="common">Sponia andersonii</name>
    <dbReference type="NCBI Taxonomy" id="3476"/>
    <lineage>
        <taxon>Eukaryota</taxon>
        <taxon>Viridiplantae</taxon>
        <taxon>Streptophyta</taxon>
        <taxon>Embryophyta</taxon>
        <taxon>Tracheophyta</taxon>
        <taxon>Spermatophyta</taxon>
        <taxon>Magnoliopsida</taxon>
        <taxon>eudicotyledons</taxon>
        <taxon>Gunneridae</taxon>
        <taxon>Pentapetalae</taxon>
        <taxon>rosids</taxon>
        <taxon>fabids</taxon>
        <taxon>Rosales</taxon>
        <taxon>Cannabaceae</taxon>
        <taxon>Parasponia</taxon>
    </lineage>
</organism>
<dbReference type="Pfam" id="PF00010">
    <property type="entry name" value="HLH"/>
    <property type="match status" value="1"/>
</dbReference>
<evidence type="ECO:0000256" key="1">
    <source>
        <dbReference type="ARBA" id="ARBA00004123"/>
    </source>
</evidence>
<evidence type="ECO:0000256" key="3">
    <source>
        <dbReference type="ARBA" id="ARBA00023125"/>
    </source>
</evidence>
<dbReference type="GO" id="GO:0000977">
    <property type="term" value="F:RNA polymerase II transcription regulatory region sequence-specific DNA binding"/>
    <property type="evidence" value="ECO:0007669"/>
    <property type="project" value="TreeGrafter"/>
</dbReference>
<dbReference type="Gene3D" id="4.10.280.10">
    <property type="entry name" value="Helix-loop-helix DNA-binding domain"/>
    <property type="match status" value="1"/>
</dbReference>
<evidence type="ECO:0000259" key="6">
    <source>
        <dbReference type="PROSITE" id="PS50888"/>
    </source>
</evidence>
<keyword evidence="2" id="KW-0805">Transcription regulation</keyword>
<dbReference type="PANTHER" id="PTHR13935">
    <property type="entry name" value="ACHAETE-SCUTE TRANSCRIPTION FACTOR-RELATED"/>
    <property type="match status" value="1"/>
</dbReference>
<dbReference type="SUPFAM" id="SSF47459">
    <property type="entry name" value="HLH, helix-loop-helix DNA-binding domain"/>
    <property type="match status" value="1"/>
</dbReference>
<keyword evidence="4" id="KW-0804">Transcription</keyword>
<evidence type="ECO:0000256" key="2">
    <source>
        <dbReference type="ARBA" id="ARBA00023015"/>
    </source>
</evidence>
<evidence type="ECO:0000256" key="5">
    <source>
        <dbReference type="ARBA" id="ARBA00023242"/>
    </source>
</evidence>
<keyword evidence="8" id="KW-1185">Reference proteome</keyword>